<dbReference type="AlphaFoldDB" id="A0A2P2LT28"/>
<protein>
    <submittedName>
        <fullName evidence="1">Uncharacterized protein</fullName>
    </submittedName>
</protein>
<accession>A0A2P2LT28</accession>
<sequence>MNKVRFTSQVLGVGVSPQSQKKVLVLVF</sequence>
<organism evidence="1">
    <name type="scientific">Rhizophora mucronata</name>
    <name type="common">Asiatic mangrove</name>
    <dbReference type="NCBI Taxonomy" id="61149"/>
    <lineage>
        <taxon>Eukaryota</taxon>
        <taxon>Viridiplantae</taxon>
        <taxon>Streptophyta</taxon>
        <taxon>Embryophyta</taxon>
        <taxon>Tracheophyta</taxon>
        <taxon>Spermatophyta</taxon>
        <taxon>Magnoliopsida</taxon>
        <taxon>eudicotyledons</taxon>
        <taxon>Gunneridae</taxon>
        <taxon>Pentapetalae</taxon>
        <taxon>rosids</taxon>
        <taxon>fabids</taxon>
        <taxon>Malpighiales</taxon>
        <taxon>Rhizophoraceae</taxon>
        <taxon>Rhizophora</taxon>
    </lineage>
</organism>
<name>A0A2P2LT28_RHIMU</name>
<dbReference type="EMBL" id="GGEC01040636">
    <property type="protein sequence ID" value="MBX21120.1"/>
    <property type="molecule type" value="Transcribed_RNA"/>
</dbReference>
<reference evidence="1" key="1">
    <citation type="submission" date="2018-02" db="EMBL/GenBank/DDBJ databases">
        <title>Rhizophora mucronata_Transcriptome.</title>
        <authorList>
            <person name="Meera S.P."/>
            <person name="Sreeshan A."/>
            <person name="Augustine A."/>
        </authorList>
    </citation>
    <scope>NUCLEOTIDE SEQUENCE</scope>
    <source>
        <tissue evidence="1">Leaf</tissue>
    </source>
</reference>
<evidence type="ECO:0000313" key="1">
    <source>
        <dbReference type="EMBL" id="MBX21120.1"/>
    </source>
</evidence>
<proteinExistence type="predicted"/>